<feature type="transmembrane region" description="Helical" evidence="2">
    <location>
        <begin position="143"/>
        <end position="165"/>
    </location>
</feature>
<evidence type="ECO:0000313" key="4">
    <source>
        <dbReference type="Proteomes" id="UP000002748"/>
    </source>
</evidence>
<dbReference type="GeneID" id="25983920"/>
<feature type="compositionally biased region" description="Polar residues" evidence="1">
    <location>
        <begin position="83"/>
        <end position="97"/>
    </location>
</feature>
<feature type="region of interest" description="Disordered" evidence="1">
    <location>
        <begin position="173"/>
        <end position="195"/>
    </location>
</feature>
<dbReference type="HOGENOM" id="CLU_388916_0_0_1"/>
<dbReference type="Proteomes" id="UP000002748">
    <property type="component" value="Unassembled WGS sequence"/>
</dbReference>
<reference evidence="3 4" key="1">
    <citation type="journal article" date="2012" name="Eukaryot. Cell">
        <title>Draft genome sequence of CBS 2479, the standard type strain of Trichosporon asahii.</title>
        <authorList>
            <person name="Yang R.Y."/>
            <person name="Li H.T."/>
            <person name="Zhu H."/>
            <person name="Zhou G.P."/>
            <person name="Wang M."/>
            <person name="Wang L."/>
        </authorList>
    </citation>
    <scope>NUCLEOTIDE SEQUENCE [LARGE SCALE GENOMIC DNA]</scope>
    <source>
        <strain evidence="4">ATCC 90039 / CBS 2479 / JCM 2466 / KCTC 7840 / NCYC 2677 / UAMH 7654</strain>
    </source>
</reference>
<dbReference type="KEGG" id="tasa:A1Q1_00406"/>
<organism evidence="3 4">
    <name type="scientific">Trichosporon asahii var. asahii (strain ATCC 90039 / CBS 2479 / JCM 2466 / KCTC 7840 / NBRC 103889/ NCYC 2677 / UAMH 7654)</name>
    <name type="common">Yeast</name>
    <dbReference type="NCBI Taxonomy" id="1186058"/>
    <lineage>
        <taxon>Eukaryota</taxon>
        <taxon>Fungi</taxon>
        <taxon>Dikarya</taxon>
        <taxon>Basidiomycota</taxon>
        <taxon>Agaricomycotina</taxon>
        <taxon>Tremellomycetes</taxon>
        <taxon>Trichosporonales</taxon>
        <taxon>Trichosporonaceae</taxon>
        <taxon>Trichosporon</taxon>
    </lineage>
</organism>
<sequence>MIIPPDPEKDPRLFDARSLASDGDLITLDEPSTPGLAYHPANAPSVLLYDGPFSDEYGINNQWDPLPPYEGRRSATPRGSRLVATTSRASGSSSQGTLRRIARSSPTVVATPPVKEETEGNEKPKKPWYAYSAKEMWYKHRKWHIGLGILAAFIIALTIGLVVGFTQGMHRQSVEQKKEQRKKSHQNPVPNNSWWGGLPNLNITYDSDRDGPMPEDGNMAYCNQFSPLNNSNSLRQLSLSSDFFNHFVTTYNFSLTPQNVTSNTTWVNATECNSTLTLPHPLYFLARGLASSGTLEFVGSNSPDEVIEGGNEDSVRVDVIARVPKNRTLDSLARVCHMSRKDGSMGIGVYTPIETDGGADGPSYLLNSVGTPAFHIIVRFPPSILKNSTVYPSPAFIGNVSFDLAQMGMRVGNMRNVVQFGDFDVRADTRGGGVVVDYLAAETARIHGAEGSVQGTFNISSSLAINSTSGTIMANVILNDPDLKQDNSTTVKSTIPMPRDVYEDESEWDDDGNYIIGTANKSYDEGDSTNNSLKEAASRAARIRKLQQVPTHEVNTTFMTNEGFIFVAYLHHPPSTALKSFVASRSGVVDVAMHPNYVGPFSLANLWGSIRLPPITRPLSDDPLNLGRIRRMLTGSISLTNTTFFEAHDISLLGANNAAAVAARVTGAALWAFPNDDSYTALSTQESPEARGSAFVAMANLGDLQVTFDGH</sequence>
<dbReference type="OrthoDB" id="5570013at2759"/>
<keyword evidence="2" id="KW-1133">Transmembrane helix</keyword>
<evidence type="ECO:0000256" key="1">
    <source>
        <dbReference type="SAM" id="MobiDB-lite"/>
    </source>
</evidence>
<comment type="caution">
    <text evidence="3">The sequence shown here is derived from an EMBL/GenBank/DDBJ whole genome shotgun (WGS) entry which is preliminary data.</text>
</comment>
<feature type="region of interest" description="Disordered" evidence="1">
    <location>
        <begin position="64"/>
        <end position="124"/>
    </location>
</feature>
<evidence type="ECO:0000313" key="3">
    <source>
        <dbReference type="EMBL" id="EJT50301.1"/>
    </source>
</evidence>
<dbReference type="RefSeq" id="XP_014181530.1">
    <property type="nucleotide sequence ID" value="XM_014326055.1"/>
</dbReference>
<keyword evidence="2" id="KW-0472">Membrane</keyword>
<name>J5TCR5_TRIAS</name>
<dbReference type="AlphaFoldDB" id="J5TCR5"/>
<evidence type="ECO:0000256" key="2">
    <source>
        <dbReference type="SAM" id="Phobius"/>
    </source>
</evidence>
<dbReference type="VEuPathDB" id="FungiDB:A1Q1_00406"/>
<feature type="compositionally biased region" description="Basic and acidic residues" evidence="1">
    <location>
        <begin position="114"/>
        <end position="124"/>
    </location>
</feature>
<keyword evidence="2" id="KW-0812">Transmembrane</keyword>
<accession>J5TCR5</accession>
<proteinExistence type="predicted"/>
<dbReference type="EMBL" id="ALBS01000114">
    <property type="protein sequence ID" value="EJT50301.1"/>
    <property type="molecule type" value="Genomic_DNA"/>
</dbReference>
<protein>
    <submittedName>
        <fullName evidence="3">Uncharacterized protein</fullName>
    </submittedName>
</protein>
<gene>
    <name evidence="3" type="ORF">A1Q1_00406</name>
</gene>